<evidence type="ECO:0000256" key="2">
    <source>
        <dbReference type="SAM" id="SignalP"/>
    </source>
</evidence>
<accession>A0A7K1L8Y4</accession>
<evidence type="ECO:0000256" key="1">
    <source>
        <dbReference type="SAM" id="MobiDB-lite"/>
    </source>
</evidence>
<gene>
    <name evidence="4" type="ORF">GNZ18_30425</name>
</gene>
<feature type="compositionally biased region" description="Polar residues" evidence="1">
    <location>
        <begin position="181"/>
        <end position="195"/>
    </location>
</feature>
<dbReference type="Proteomes" id="UP000432015">
    <property type="component" value="Unassembled WGS sequence"/>
</dbReference>
<dbReference type="EMBL" id="WOFH01000012">
    <property type="protein sequence ID" value="MUN40889.1"/>
    <property type="molecule type" value="Genomic_DNA"/>
</dbReference>
<organism evidence="4 5">
    <name type="scientific">Actinomadura litoris</name>
    <dbReference type="NCBI Taxonomy" id="2678616"/>
    <lineage>
        <taxon>Bacteria</taxon>
        <taxon>Bacillati</taxon>
        <taxon>Actinomycetota</taxon>
        <taxon>Actinomycetes</taxon>
        <taxon>Streptosporangiales</taxon>
        <taxon>Thermomonosporaceae</taxon>
        <taxon>Actinomadura</taxon>
    </lineage>
</organism>
<evidence type="ECO:0000259" key="3">
    <source>
        <dbReference type="SMART" id="SM00858"/>
    </source>
</evidence>
<comment type="caution">
    <text evidence="4">The sequence shown here is derived from an EMBL/GenBank/DDBJ whole genome shotgun (WGS) entry which is preliminary data.</text>
</comment>
<dbReference type="AlphaFoldDB" id="A0A7K1L8Y4"/>
<feature type="domain" description="SAF" evidence="3">
    <location>
        <begin position="36"/>
        <end position="96"/>
    </location>
</feature>
<proteinExistence type="predicted"/>
<feature type="region of interest" description="Disordered" evidence="1">
    <location>
        <begin position="133"/>
        <end position="240"/>
    </location>
</feature>
<dbReference type="InterPro" id="IPR013974">
    <property type="entry name" value="SAF"/>
</dbReference>
<feature type="compositionally biased region" description="Low complexity" evidence="1">
    <location>
        <begin position="171"/>
        <end position="180"/>
    </location>
</feature>
<feature type="chain" id="PRO_5029875326" description="SAF domain-containing protein" evidence="2">
    <location>
        <begin position="27"/>
        <end position="295"/>
    </location>
</feature>
<keyword evidence="2" id="KW-0732">Signal</keyword>
<dbReference type="SMART" id="SM00858">
    <property type="entry name" value="SAF"/>
    <property type="match status" value="1"/>
</dbReference>
<reference evidence="4 5" key="1">
    <citation type="submission" date="2019-11" db="EMBL/GenBank/DDBJ databases">
        <authorList>
            <person name="Cao P."/>
        </authorList>
    </citation>
    <scope>NUCLEOTIDE SEQUENCE [LARGE SCALE GENOMIC DNA]</scope>
    <source>
        <strain evidence="4 5">NEAU-AAG5</strain>
    </source>
</reference>
<evidence type="ECO:0000313" key="4">
    <source>
        <dbReference type="EMBL" id="MUN40889.1"/>
    </source>
</evidence>
<sequence>MNTRLARLRRPLAALLAAAAAGTALMALRPGPPPSVHVLGAARDLPAGTTLRPSDLRALALPRGAVPSGALRTSATGRVLAAPMRRGEPLTDARLIGDSLLEGYAPGTVAAPVRIADAASVRLLHPGNRIDILTTRTTPIPDPLTAPSPDTPPEEASPTIDQPRTTPPPHTTNQQNHTTPSARTAYTKLSNTPAYLTTGHRPGSSSIGIAALSPPDTRSSAIDRSDQPASSRPDDPGGWGGARLVVSEVPVLAVPPPAKEGGQDGALIVVATNRTQAAALAGAGAPLAISITGGQ</sequence>
<name>A0A7K1L8Y4_9ACTN</name>
<feature type="compositionally biased region" description="Pro residues" evidence="1">
    <location>
        <begin position="140"/>
        <end position="151"/>
    </location>
</feature>
<feature type="signal peptide" evidence="2">
    <location>
        <begin position="1"/>
        <end position="26"/>
    </location>
</feature>
<dbReference type="Pfam" id="PF08666">
    <property type="entry name" value="SAF"/>
    <property type="match status" value="1"/>
</dbReference>
<protein>
    <recommendedName>
        <fullName evidence="3">SAF domain-containing protein</fullName>
    </recommendedName>
</protein>
<evidence type="ECO:0000313" key="5">
    <source>
        <dbReference type="Proteomes" id="UP000432015"/>
    </source>
</evidence>
<dbReference type="CDD" id="cd11614">
    <property type="entry name" value="SAF_CpaB_FlgA_like"/>
    <property type="match status" value="1"/>
</dbReference>
<keyword evidence="5" id="KW-1185">Reference proteome</keyword>